<dbReference type="RefSeq" id="WP_109676361.1">
    <property type="nucleotide sequence ID" value="NZ_CP086615.1"/>
</dbReference>
<dbReference type="Proteomes" id="UP000245474">
    <property type="component" value="Unassembled WGS sequence"/>
</dbReference>
<keyword evidence="1" id="KW-0328">Glycosyltransferase</keyword>
<dbReference type="Pfam" id="PF01075">
    <property type="entry name" value="Glyco_transf_9"/>
    <property type="match status" value="1"/>
</dbReference>
<evidence type="ECO:0000313" key="4">
    <source>
        <dbReference type="Proteomes" id="UP000245474"/>
    </source>
</evidence>
<dbReference type="SUPFAM" id="SSF53756">
    <property type="entry name" value="UDP-Glycosyltransferase/glycogen phosphorylase"/>
    <property type="match status" value="1"/>
</dbReference>
<organism evidence="3 4">
    <name type="scientific">Sediminicurvatus halobius</name>
    <dbReference type="NCBI Taxonomy" id="2182432"/>
    <lineage>
        <taxon>Bacteria</taxon>
        <taxon>Pseudomonadati</taxon>
        <taxon>Pseudomonadota</taxon>
        <taxon>Gammaproteobacteria</taxon>
        <taxon>Chromatiales</taxon>
        <taxon>Ectothiorhodospiraceae</taxon>
        <taxon>Sediminicurvatus</taxon>
    </lineage>
</organism>
<evidence type="ECO:0000256" key="2">
    <source>
        <dbReference type="ARBA" id="ARBA00022679"/>
    </source>
</evidence>
<evidence type="ECO:0000256" key="1">
    <source>
        <dbReference type="ARBA" id="ARBA00022676"/>
    </source>
</evidence>
<keyword evidence="2 3" id="KW-0808">Transferase</keyword>
<dbReference type="AlphaFoldDB" id="A0A2U2N7F4"/>
<gene>
    <name evidence="3" type="ORF">DEM34_03630</name>
</gene>
<protein>
    <submittedName>
        <fullName evidence="3">Lipopolysaccharide heptosyltransferase</fullName>
    </submittedName>
</protein>
<comment type="caution">
    <text evidence="3">The sequence shown here is derived from an EMBL/GenBank/DDBJ whole genome shotgun (WGS) entry which is preliminary data.</text>
</comment>
<dbReference type="EMBL" id="QFFI01000004">
    <property type="protein sequence ID" value="PWG64899.1"/>
    <property type="molecule type" value="Genomic_DNA"/>
</dbReference>
<proteinExistence type="predicted"/>
<sequence>MRILIVRLSALGDIVMASGLIPALRTRWPDAHIAWLAEPAGAVLLDANPRVDEVIRWDRLGWKALARGGRWLALGRAVAGLRGRLRAGQYDLVLDTQGLLKSALPAWLSAAPRRVGLASREGGHRLMTEVVQRPGDGRRLGSEYRQLAAHLGCPDTPYGPDLALSEADQADAAHALAAAGVNGPYAALCPFTTRAQKHWFEDRWIALGRALAERHGLLPVVLGGPDDRSAADTLASAMGAGAVTLAGRLGLRASAAAVADARLVVGVDTALTHMGTAFHRPTVALFGSTRPYLETDSPGTRVLYEPLWCSPCRRRPICGGVFSCMRLHRPEGVLDAAARAMEDAP</sequence>
<dbReference type="CDD" id="cd03789">
    <property type="entry name" value="GT9_LPS_heptosyltransferase"/>
    <property type="match status" value="1"/>
</dbReference>
<dbReference type="OrthoDB" id="9767552at2"/>
<dbReference type="PANTHER" id="PTHR30160:SF1">
    <property type="entry name" value="LIPOPOLYSACCHARIDE 1,2-N-ACETYLGLUCOSAMINETRANSFERASE-RELATED"/>
    <property type="match status" value="1"/>
</dbReference>
<dbReference type="InterPro" id="IPR051199">
    <property type="entry name" value="LPS_LOS_Heptosyltrfase"/>
</dbReference>
<dbReference type="InterPro" id="IPR002201">
    <property type="entry name" value="Glyco_trans_9"/>
</dbReference>
<evidence type="ECO:0000313" key="3">
    <source>
        <dbReference type="EMBL" id="PWG64899.1"/>
    </source>
</evidence>
<dbReference type="PANTHER" id="PTHR30160">
    <property type="entry name" value="TETRAACYLDISACCHARIDE 4'-KINASE-RELATED"/>
    <property type="match status" value="1"/>
</dbReference>
<reference evidence="3 4" key="1">
    <citation type="submission" date="2018-05" db="EMBL/GenBank/DDBJ databases">
        <title>Spiribacter halobius sp. nov., a moderately halophilic bacterium isolated from marine solar saltern.</title>
        <authorList>
            <person name="Zheng W.-S."/>
            <person name="Lu D.-C."/>
            <person name="Du Z.-J."/>
        </authorList>
    </citation>
    <scope>NUCLEOTIDE SEQUENCE [LARGE SCALE GENOMIC DNA]</scope>
    <source>
        <strain evidence="3 4">E85</strain>
    </source>
</reference>
<dbReference type="GO" id="GO:0008713">
    <property type="term" value="F:ADP-heptose-lipopolysaccharide heptosyltransferase activity"/>
    <property type="evidence" value="ECO:0007669"/>
    <property type="project" value="TreeGrafter"/>
</dbReference>
<dbReference type="GO" id="GO:0005829">
    <property type="term" value="C:cytosol"/>
    <property type="evidence" value="ECO:0007669"/>
    <property type="project" value="TreeGrafter"/>
</dbReference>
<keyword evidence="4" id="KW-1185">Reference proteome</keyword>
<accession>A0A2U2N7F4</accession>
<dbReference type="GO" id="GO:0009244">
    <property type="term" value="P:lipopolysaccharide core region biosynthetic process"/>
    <property type="evidence" value="ECO:0007669"/>
    <property type="project" value="TreeGrafter"/>
</dbReference>
<dbReference type="Gene3D" id="3.40.50.2000">
    <property type="entry name" value="Glycogen Phosphorylase B"/>
    <property type="match status" value="2"/>
</dbReference>
<name>A0A2U2N7F4_9GAMM</name>